<dbReference type="STRING" id="1572751.PK98_11800"/>
<dbReference type="InterPro" id="IPR001701">
    <property type="entry name" value="Glyco_hydro_9"/>
</dbReference>
<dbReference type="Gene3D" id="2.60.40.10">
    <property type="entry name" value="Immunoglobulins"/>
    <property type="match status" value="1"/>
</dbReference>
<comment type="similarity">
    <text evidence="1">Belongs to the glycosyl hydrolase 9 (cellulase E) family.</text>
</comment>
<evidence type="ECO:0000313" key="6">
    <source>
        <dbReference type="EMBL" id="KHL24643.1"/>
    </source>
</evidence>
<dbReference type="RefSeq" id="WP_039097095.1">
    <property type="nucleotide sequence ID" value="NZ_JTDN01000002.1"/>
</dbReference>
<dbReference type="AlphaFoldDB" id="A0A0B2BSW2"/>
<evidence type="ECO:0000313" key="7">
    <source>
        <dbReference type="Proteomes" id="UP000030988"/>
    </source>
</evidence>
<dbReference type="OrthoDB" id="5936802at2"/>
<evidence type="ECO:0000256" key="4">
    <source>
        <dbReference type="SAM" id="SignalP"/>
    </source>
</evidence>
<dbReference type="EMBL" id="JTDN01000002">
    <property type="protein sequence ID" value="KHL24643.1"/>
    <property type="molecule type" value="Genomic_DNA"/>
</dbReference>
<dbReference type="SUPFAM" id="SSF81296">
    <property type="entry name" value="E set domains"/>
    <property type="match status" value="1"/>
</dbReference>
<proteinExistence type="inferred from homology"/>
<keyword evidence="7" id="KW-1185">Reference proteome</keyword>
<evidence type="ECO:0000256" key="3">
    <source>
        <dbReference type="ARBA" id="ARBA00023326"/>
    </source>
</evidence>
<dbReference type="Gene3D" id="1.50.10.10">
    <property type="match status" value="1"/>
</dbReference>
<sequence>MKRNLRRGLAALASTLALAAAMPALAQDDGLKLNAAEYYEGDAADVLVFSNWYDGLFADAKHSGVELIQQGERIATNGDVRLSSTPGQWDEIGRLVSRTVDPATGRIEVLLEYPDYRFQYRIVAEPDGDTVKLAVVLDQPLPAALAGRAGLNLEFLPSAYFHHSWLADGTGGSFPVHPASDMVAGGERNAASGRDIGPGAEPLPLAGGRQLVLAPEDPARRVGIRAAAGTINLYDGRNQAQNGWFVARSLIPAGQTGRVVEWTLSPTLVPDWLRAPVIGHSQVGYTPRQAKVAVLELDRHDDRGGDVTLLRVTENGTEAVAAAAAKPWGGYLRYNYASFDFTGVQEPGLYQLDYAGQRTAPFRIGADVYATAWHPGMDVYMPVQMDHMLVNEAYRIWHGEPHRDDARQAPVNHEHIDLYRQGPTTDTKFAPGEHIPGLNVGGWLDAGDFDIRTQTQYAVMRSLVGLWDDHRPMRDQTLVDHRLRRVELHVPDGKPDILQQIEHGALYLASMYDAVGYAVHGVVEPDVAQYTHLGDAASKTDGLVYDPSLAFGERRGERSGTPDDRWVFTSRSSALNYGSAAALAGAARALRGHNDALADKALRIAQGVWTEEHGHAPNTFSHGNTTGGWLPGEEFTAAVELLVTTQDPAYVAAIMRLWPEVSQRFGGYATTAIKALPHMPADYRTEVEQAARAWKAAPQETDPNPYGVPITTGGWAGNGAVIQAGLTDHAIHTAFPEVSDGAQVFRALDYLHGTHPAHNLSFVSGVGARSKEVAYGMNRADFSFIAGGVVPGVLVLKPDFPENKEDWPFFWGQNEYVVNMTPSYVALVHAAMAQTGEAAQ</sequence>
<name>A0A0B2BSW2_9SPHN</name>
<dbReference type="InterPro" id="IPR013783">
    <property type="entry name" value="Ig-like_fold"/>
</dbReference>
<dbReference type="InterPro" id="IPR014756">
    <property type="entry name" value="Ig_E-set"/>
</dbReference>
<dbReference type="InterPro" id="IPR008928">
    <property type="entry name" value="6-hairpin_glycosidase_sf"/>
</dbReference>
<keyword evidence="2" id="KW-0119">Carbohydrate metabolism</keyword>
<dbReference type="CDD" id="cd02850">
    <property type="entry name" value="E_set_Cellulase_N"/>
    <property type="match status" value="1"/>
</dbReference>
<dbReference type="GO" id="GO:0000272">
    <property type="term" value="P:polysaccharide catabolic process"/>
    <property type="evidence" value="ECO:0007669"/>
    <property type="project" value="UniProtKB-KW"/>
</dbReference>
<feature type="chain" id="PRO_5002086997" evidence="4">
    <location>
        <begin position="27"/>
        <end position="840"/>
    </location>
</feature>
<protein>
    <submittedName>
        <fullName evidence="6">Glycoside hydrolase</fullName>
    </submittedName>
</protein>
<evidence type="ECO:0000256" key="2">
    <source>
        <dbReference type="ARBA" id="ARBA00023277"/>
    </source>
</evidence>
<dbReference type="GO" id="GO:0008810">
    <property type="term" value="F:cellulase activity"/>
    <property type="evidence" value="ECO:0007669"/>
    <property type="project" value="InterPro"/>
</dbReference>
<keyword evidence="3" id="KW-0624">Polysaccharide degradation</keyword>
<feature type="domain" description="Glycoside hydrolase family 9" evidence="5">
    <location>
        <begin position="439"/>
        <end position="771"/>
    </location>
</feature>
<dbReference type="InterPro" id="IPR004197">
    <property type="entry name" value="Cellulase_Ig-like"/>
</dbReference>
<feature type="signal peptide" evidence="4">
    <location>
        <begin position="1"/>
        <end position="26"/>
    </location>
</feature>
<evidence type="ECO:0000259" key="5">
    <source>
        <dbReference type="Pfam" id="PF00759"/>
    </source>
</evidence>
<keyword evidence="4" id="KW-0732">Signal</keyword>
<evidence type="ECO:0000256" key="1">
    <source>
        <dbReference type="ARBA" id="ARBA00007072"/>
    </source>
</evidence>
<dbReference type="SUPFAM" id="SSF48208">
    <property type="entry name" value="Six-hairpin glycosidases"/>
    <property type="match status" value="1"/>
</dbReference>
<dbReference type="Proteomes" id="UP000030988">
    <property type="component" value="Unassembled WGS sequence"/>
</dbReference>
<gene>
    <name evidence="6" type="ORF">PK98_11800</name>
</gene>
<keyword evidence="6" id="KW-0378">Hydrolase</keyword>
<organism evidence="6 7">
    <name type="scientific">Croceibacterium mercuriale</name>
    <dbReference type="NCBI Taxonomy" id="1572751"/>
    <lineage>
        <taxon>Bacteria</taxon>
        <taxon>Pseudomonadati</taxon>
        <taxon>Pseudomonadota</taxon>
        <taxon>Alphaproteobacteria</taxon>
        <taxon>Sphingomonadales</taxon>
        <taxon>Erythrobacteraceae</taxon>
        <taxon>Croceibacterium</taxon>
    </lineage>
</organism>
<comment type="caution">
    <text evidence="6">The sequence shown here is derived from an EMBL/GenBank/DDBJ whole genome shotgun (WGS) entry which is preliminary data.</text>
</comment>
<accession>A0A0B2BSW2</accession>
<reference evidence="6 7" key="1">
    <citation type="submission" date="2014-11" db="EMBL/GenBank/DDBJ databases">
        <title>Draft genome sequence of Kirrobacter mercurialis.</title>
        <authorList>
            <person name="Coil D.A."/>
            <person name="Eisen J.A."/>
        </authorList>
    </citation>
    <scope>NUCLEOTIDE SEQUENCE [LARGE SCALE GENOMIC DNA]</scope>
    <source>
        <strain evidence="6 7">Coronado</strain>
    </source>
</reference>
<dbReference type="Pfam" id="PF00759">
    <property type="entry name" value="Glyco_hydro_9"/>
    <property type="match status" value="1"/>
</dbReference>
<dbReference type="InterPro" id="IPR012341">
    <property type="entry name" value="6hp_glycosidase-like_sf"/>
</dbReference>